<evidence type="ECO:0000313" key="2">
    <source>
        <dbReference type="Proteomes" id="UP001552299"/>
    </source>
</evidence>
<sequence>MVACSPHLMDADLENIVEKDATSHLEKKCKMPLIEFKNIALQFTMSELLGLLLKELIRVLPSHPGFSVIGEYTGADHDHNIMVPFRGEPPGSEGPDHNRLPVVLFCGEIVFDHLKFWQHPNISPVWGKCELGFPTMLQDLADLRDRVEEAHGMEKVTFTASELPSSLPIENVATSERGLRVKEEQRSRVLQLFVLLTTGWRRVKIESSSFSDNDEEEEDRFVMPNKDYLAVEFSFKIEYNGISFAMKRSCRFLRMLHGLAFVLFVLHADCTF</sequence>
<evidence type="ECO:0000313" key="1">
    <source>
        <dbReference type="EMBL" id="KAL0928817.1"/>
    </source>
</evidence>
<reference evidence="1 2" key="1">
    <citation type="journal article" date="2024" name="Plant Biotechnol. J.">
        <title>Dendrobium thyrsiflorum genome and its molecular insights into genes involved in important horticultural traits.</title>
        <authorList>
            <person name="Chen B."/>
            <person name="Wang J.Y."/>
            <person name="Zheng P.J."/>
            <person name="Li K.L."/>
            <person name="Liang Y.M."/>
            <person name="Chen X.F."/>
            <person name="Zhang C."/>
            <person name="Zhao X."/>
            <person name="He X."/>
            <person name="Zhang G.Q."/>
            <person name="Liu Z.J."/>
            <person name="Xu Q."/>
        </authorList>
    </citation>
    <scope>NUCLEOTIDE SEQUENCE [LARGE SCALE GENOMIC DNA]</scope>
    <source>
        <strain evidence="1">GZMU011</strain>
    </source>
</reference>
<proteinExistence type="predicted"/>
<name>A0ABD0VUC7_DENTH</name>
<keyword evidence="2" id="KW-1185">Reference proteome</keyword>
<accession>A0ABD0VUC7</accession>
<organism evidence="1 2">
    <name type="scientific">Dendrobium thyrsiflorum</name>
    <name type="common">Pinecone-like raceme dendrobium</name>
    <name type="synonym">Orchid</name>
    <dbReference type="NCBI Taxonomy" id="117978"/>
    <lineage>
        <taxon>Eukaryota</taxon>
        <taxon>Viridiplantae</taxon>
        <taxon>Streptophyta</taxon>
        <taxon>Embryophyta</taxon>
        <taxon>Tracheophyta</taxon>
        <taxon>Spermatophyta</taxon>
        <taxon>Magnoliopsida</taxon>
        <taxon>Liliopsida</taxon>
        <taxon>Asparagales</taxon>
        <taxon>Orchidaceae</taxon>
        <taxon>Epidendroideae</taxon>
        <taxon>Malaxideae</taxon>
        <taxon>Dendrobiinae</taxon>
        <taxon>Dendrobium</taxon>
    </lineage>
</organism>
<dbReference type="Proteomes" id="UP001552299">
    <property type="component" value="Unassembled WGS sequence"/>
</dbReference>
<dbReference type="EMBL" id="JANQDX010000001">
    <property type="protein sequence ID" value="KAL0928817.1"/>
    <property type="molecule type" value="Genomic_DNA"/>
</dbReference>
<protein>
    <submittedName>
        <fullName evidence="1">Uncharacterized protein</fullName>
    </submittedName>
</protein>
<gene>
    <name evidence="1" type="ORF">M5K25_000739</name>
</gene>
<dbReference type="AlphaFoldDB" id="A0ABD0VUC7"/>
<comment type="caution">
    <text evidence="1">The sequence shown here is derived from an EMBL/GenBank/DDBJ whole genome shotgun (WGS) entry which is preliminary data.</text>
</comment>